<dbReference type="Pfam" id="PF00072">
    <property type="entry name" value="Response_reg"/>
    <property type="match status" value="1"/>
</dbReference>
<evidence type="ECO:0000259" key="7">
    <source>
        <dbReference type="PROSITE" id="PS51755"/>
    </source>
</evidence>
<feature type="modified residue" description="4-aspartylphosphate" evidence="4">
    <location>
        <position position="27"/>
    </location>
</feature>
<keyword evidence="3 5" id="KW-0238">DNA-binding</keyword>
<proteinExistence type="predicted"/>
<keyword evidence="1 4" id="KW-0597">Phosphoprotein</keyword>
<dbReference type="CDD" id="cd00383">
    <property type="entry name" value="trans_reg_C"/>
    <property type="match status" value="1"/>
</dbReference>
<dbReference type="InterPro" id="IPR001867">
    <property type="entry name" value="OmpR/PhoB-type_DNA-bd"/>
</dbReference>
<dbReference type="Gene3D" id="3.40.50.2300">
    <property type="match status" value="1"/>
</dbReference>
<gene>
    <name evidence="8" type="ORF">AVDCRST_MAG56-3679</name>
</gene>
<evidence type="ECO:0000256" key="3">
    <source>
        <dbReference type="ARBA" id="ARBA00023125"/>
    </source>
</evidence>
<dbReference type="PANTHER" id="PTHR48111">
    <property type="entry name" value="REGULATOR OF RPOS"/>
    <property type="match status" value="1"/>
</dbReference>
<dbReference type="Pfam" id="PF00486">
    <property type="entry name" value="Trans_reg_C"/>
    <property type="match status" value="1"/>
</dbReference>
<keyword evidence="2" id="KW-0902">Two-component regulatory system</keyword>
<dbReference type="PROSITE" id="PS51755">
    <property type="entry name" value="OMPR_PHOB"/>
    <property type="match status" value="1"/>
</dbReference>
<dbReference type="InterPro" id="IPR016032">
    <property type="entry name" value="Sig_transdc_resp-reg_C-effctor"/>
</dbReference>
<dbReference type="Gene3D" id="1.10.10.10">
    <property type="entry name" value="Winged helix-like DNA-binding domain superfamily/Winged helix DNA-binding domain"/>
    <property type="match status" value="1"/>
</dbReference>
<dbReference type="CDD" id="cd17574">
    <property type="entry name" value="REC_OmpR"/>
    <property type="match status" value="1"/>
</dbReference>
<dbReference type="InterPro" id="IPR039420">
    <property type="entry name" value="WalR-like"/>
</dbReference>
<dbReference type="GO" id="GO:0006355">
    <property type="term" value="P:regulation of DNA-templated transcription"/>
    <property type="evidence" value="ECO:0007669"/>
    <property type="project" value="InterPro"/>
</dbReference>
<dbReference type="AlphaFoldDB" id="A0A6J4JJJ2"/>
<evidence type="ECO:0000256" key="2">
    <source>
        <dbReference type="ARBA" id="ARBA00023012"/>
    </source>
</evidence>
<dbReference type="GO" id="GO:0000976">
    <property type="term" value="F:transcription cis-regulatory region binding"/>
    <property type="evidence" value="ECO:0007669"/>
    <property type="project" value="TreeGrafter"/>
</dbReference>
<dbReference type="PROSITE" id="PS50110">
    <property type="entry name" value="RESPONSE_REGULATORY"/>
    <property type="match status" value="1"/>
</dbReference>
<dbReference type="InterPro" id="IPR011006">
    <property type="entry name" value="CheY-like_superfamily"/>
</dbReference>
<feature type="DNA-binding region" description="OmpR/PhoB-type" evidence="5">
    <location>
        <begin position="105"/>
        <end position="202"/>
    </location>
</feature>
<reference evidence="8" key="1">
    <citation type="submission" date="2020-02" db="EMBL/GenBank/DDBJ databases">
        <authorList>
            <person name="Meier V. D."/>
        </authorList>
    </citation>
    <scope>NUCLEOTIDE SEQUENCE</scope>
    <source>
        <strain evidence="8">AVDCRST_MAG56</strain>
    </source>
</reference>
<dbReference type="PANTHER" id="PTHR48111:SF40">
    <property type="entry name" value="PHOSPHATE REGULON TRANSCRIPTIONAL REGULATORY PROTEIN PHOB"/>
    <property type="match status" value="1"/>
</dbReference>
<name>A0A6J4JJJ2_9SPHI</name>
<dbReference type="GO" id="GO:0032993">
    <property type="term" value="C:protein-DNA complex"/>
    <property type="evidence" value="ECO:0007669"/>
    <property type="project" value="TreeGrafter"/>
</dbReference>
<dbReference type="SUPFAM" id="SSF52172">
    <property type="entry name" value="CheY-like"/>
    <property type="match status" value="1"/>
</dbReference>
<dbReference type="InterPro" id="IPR001789">
    <property type="entry name" value="Sig_transdc_resp-reg_receiver"/>
</dbReference>
<feature type="domain" description="Response regulatory" evidence="6">
    <location>
        <begin position="1"/>
        <end position="92"/>
    </location>
</feature>
<evidence type="ECO:0000256" key="5">
    <source>
        <dbReference type="PROSITE-ProRule" id="PRU01091"/>
    </source>
</evidence>
<evidence type="ECO:0000259" key="6">
    <source>
        <dbReference type="PROSITE" id="PS50110"/>
    </source>
</evidence>
<dbReference type="SMART" id="SM00448">
    <property type="entry name" value="REC"/>
    <property type="match status" value="1"/>
</dbReference>
<accession>A0A6J4JJJ2</accession>
<dbReference type="SMART" id="SM00862">
    <property type="entry name" value="Trans_reg_C"/>
    <property type="match status" value="1"/>
</dbReference>
<feature type="domain" description="OmpR/PhoB-type" evidence="7">
    <location>
        <begin position="105"/>
        <end position="202"/>
    </location>
</feature>
<evidence type="ECO:0000256" key="1">
    <source>
        <dbReference type="ARBA" id="ARBA00022553"/>
    </source>
</evidence>
<protein>
    <submittedName>
        <fullName evidence="8">Transcriptional regulatory protein rprY</fullName>
    </submittedName>
</protein>
<sequence length="203" mass="22965">MQVKLCPDGNAGLNAFRRDPYDVCLLDVMLPQKDGFTLAREIRALNQHTPLIFLTARSLKEDKLLGFSLGADDYITKPFDEQELVCRIHAVLKRTQPAGPLPPVTGPVALGQYRFDPSNQTLLLGSRTKRLTERENELLKLLCQSRGQLVRRDDVLRTLWGQTDYFSGRSLDVFITKLRKYLADDPAVQIETLHRVGFILTVG</sequence>
<evidence type="ECO:0000256" key="4">
    <source>
        <dbReference type="PROSITE-ProRule" id="PRU00169"/>
    </source>
</evidence>
<evidence type="ECO:0000313" key="8">
    <source>
        <dbReference type="EMBL" id="CAA9280266.1"/>
    </source>
</evidence>
<dbReference type="GO" id="GO:0005829">
    <property type="term" value="C:cytosol"/>
    <property type="evidence" value="ECO:0007669"/>
    <property type="project" value="TreeGrafter"/>
</dbReference>
<organism evidence="8">
    <name type="scientific">uncultured Cytophagales bacterium</name>
    <dbReference type="NCBI Taxonomy" id="158755"/>
    <lineage>
        <taxon>Bacteria</taxon>
        <taxon>Pseudomonadati</taxon>
        <taxon>Bacteroidota</taxon>
        <taxon>Sphingobacteriia</taxon>
        <taxon>Sphingobacteriales</taxon>
        <taxon>environmental samples</taxon>
    </lineage>
</organism>
<dbReference type="GO" id="GO:0000156">
    <property type="term" value="F:phosphorelay response regulator activity"/>
    <property type="evidence" value="ECO:0007669"/>
    <property type="project" value="TreeGrafter"/>
</dbReference>
<dbReference type="EMBL" id="CADCTQ010000309">
    <property type="protein sequence ID" value="CAA9280266.1"/>
    <property type="molecule type" value="Genomic_DNA"/>
</dbReference>
<dbReference type="SUPFAM" id="SSF46894">
    <property type="entry name" value="C-terminal effector domain of the bipartite response regulators"/>
    <property type="match status" value="1"/>
</dbReference>
<dbReference type="Gene3D" id="6.10.250.690">
    <property type="match status" value="1"/>
</dbReference>
<dbReference type="InterPro" id="IPR036388">
    <property type="entry name" value="WH-like_DNA-bd_sf"/>
</dbReference>